<reference evidence="1" key="1">
    <citation type="journal article" date="2022" name="Microbiol. Spectr.">
        <title>An Nuclear Magnetic Resonance Fingerprint Matching Approach for the Identification and Structural Re-Evaluation of Pseudomonas Lipopeptides.</title>
        <authorList>
            <person name="De Roo V."/>
            <person name="Verleysen Y."/>
            <person name="Kovacs B."/>
            <person name="De Vleeschouwer M."/>
            <person name="Muangkaew P."/>
            <person name="Girard L."/>
            <person name="Hofte M."/>
            <person name="De Mot R."/>
            <person name="Madder A."/>
            <person name="Geudens N."/>
            <person name="Martins J.C."/>
        </authorList>
    </citation>
    <scope>NUCLEOTIDE SEQUENCE</scope>
    <source>
        <strain evidence="1">COR51</strain>
    </source>
</reference>
<evidence type="ECO:0000313" key="1">
    <source>
        <dbReference type="EMBL" id="MCU7240504.1"/>
    </source>
</evidence>
<sequence length="155" mass="17672">MNIVQRLALNHPLAFLQMPAGWAVVKNNFIDADPNILDRIDNPLEQMMVRANFFDADIFYAFSECVTGERSQIKATIDVWCRPSGRDVSLVSYELTFSLYKNKSKNSYFSTQQLAQDRHGAIRLINHWMSSFSLKFVYALDSDLVSCFSVDSSKG</sequence>
<reference evidence="1" key="2">
    <citation type="submission" date="2022-09" db="EMBL/GenBank/DDBJ databases">
        <authorList>
            <person name="Cesa-Luna C."/>
            <person name="Girard L."/>
            <person name="Lood C."/>
            <person name="Hofte M."/>
            <person name="De Mot R."/>
        </authorList>
    </citation>
    <scope>NUCLEOTIDE SEQUENCE</scope>
    <source>
        <strain evidence="1">COR51</strain>
    </source>
</reference>
<accession>A0ABT2VFI4</accession>
<protein>
    <submittedName>
        <fullName evidence="1">Uncharacterized protein</fullName>
    </submittedName>
</protein>
<proteinExistence type="predicted"/>
<keyword evidence="2" id="KW-1185">Reference proteome</keyword>
<name>A0ABT2VFI4_9PSED</name>
<dbReference type="EMBL" id="JAOSLA010000042">
    <property type="protein sequence ID" value="MCU7240504.1"/>
    <property type="molecule type" value="Genomic_DNA"/>
</dbReference>
<comment type="caution">
    <text evidence="1">The sequence shown here is derived from an EMBL/GenBank/DDBJ whole genome shotgun (WGS) entry which is preliminary data.</text>
</comment>
<dbReference type="Proteomes" id="UP001139994">
    <property type="component" value="Unassembled WGS sequence"/>
</dbReference>
<dbReference type="RefSeq" id="WP_050704204.1">
    <property type="nucleotide sequence ID" value="NZ_JAOSLA010000042.1"/>
</dbReference>
<evidence type="ECO:0000313" key="2">
    <source>
        <dbReference type="Proteomes" id="UP001139994"/>
    </source>
</evidence>
<gene>
    <name evidence="1" type="ORF">OC929_20875</name>
</gene>
<reference evidence="1" key="3">
    <citation type="journal article" date="2023" name="mSystems">
        <title>Charting the Lipopeptidome of Nonpathogenic Pseudomonas.</title>
        <authorList>
            <person name="Cesa-Luna C."/>
            <person name="Geudens N."/>
            <person name="Girard L."/>
            <person name="De Roo V."/>
            <person name="Maklad H.R."/>
            <person name="Martins J.C."/>
            <person name="Hofte M."/>
            <person name="De Mot R."/>
        </authorList>
    </citation>
    <scope>NUCLEOTIDE SEQUENCE</scope>
    <source>
        <strain evidence="1">COR51</strain>
    </source>
</reference>
<organism evidence="1 2">
    <name type="scientific">Pseudomonas peradeniyensis</name>
    <dbReference type="NCBI Taxonomy" id="2745488"/>
    <lineage>
        <taxon>Bacteria</taxon>
        <taxon>Pseudomonadati</taxon>
        <taxon>Pseudomonadota</taxon>
        <taxon>Gammaproteobacteria</taxon>
        <taxon>Pseudomonadales</taxon>
        <taxon>Pseudomonadaceae</taxon>
        <taxon>Pseudomonas</taxon>
    </lineage>
</organism>